<accession>A0A0A0KP11</accession>
<keyword evidence="3" id="KW-1185">Reference proteome</keyword>
<organism evidence="2 3">
    <name type="scientific">Cucumis sativus</name>
    <name type="common">Cucumber</name>
    <dbReference type="NCBI Taxonomy" id="3659"/>
    <lineage>
        <taxon>Eukaryota</taxon>
        <taxon>Viridiplantae</taxon>
        <taxon>Streptophyta</taxon>
        <taxon>Embryophyta</taxon>
        <taxon>Tracheophyta</taxon>
        <taxon>Spermatophyta</taxon>
        <taxon>Magnoliopsida</taxon>
        <taxon>eudicotyledons</taxon>
        <taxon>Gunneridae</taxon>
        <taxon>Pentapetalae</taxon>
        <taxon>rosids</taxon>
        <taxon>fabids</taxon>
        <taxon>Cucurbitales</taxon>
        <taxon>Cucurbitaceae</taxon>
        <taxon>Benincaseae</taxon>
        <taxon>Cucumis</taxon>
    </lineage>
</organism>
<dbReference type="Proteomes" id="UP000029981">
    <property type="component" value="Chromosome 5"/>
</dbReference>
<dbReference type="AlphaFoldDB" id="A0A0A0KP11"/>
<name>A0A0A0KP11_CUCSA</name>
<evidence type="ECO:0000313" key="3">
    <source>
        <dbReference type="Proteomes" id="UP000029981"/>
    </source>
</evidence>
<reference evidence="2 3" key="3">
    <citation type="journal article" date="2010" name="BMC Genomics">
        <title>Transcriptome sequencing and comparative analysis of cucumber flowers with different sex types.</title>
        <authorList>
            <person name="Guo S."/>
            <person name="Zheng Y."/>
            <person name="Joung J.G."/>
            <person name="Liu S."/>
            <person name="Zhang Z."/>
            <person name="Crasta O.R."/>
            <person name="Sobral B.W."/>
            <person name="Xu Y."/>
            <person name="Huang S."/>
            <person name="Fei Z."/>
        </authorList>
    </citation>
    <scope>NUCLEOTIDE SEQUENCE [LARGE SCALE GENOMIC DNA]</scope>
    <source>
        <strain evidence="3">cv. 9930</strain>
    </source>
</reference>
<reference evidence="2 3" key="1">
    <citation type="journal article" date="2009" name="Nat. Genet.">
        <title>The genome of the cucumber, Cucumis sativus L.</title>
        <authorList>
            <person name="Huang S."/>
            <person name="Li R."/>
            <person name="Zhang Z."/>
            <person name="Li L."/>
            <person name="Gu X."/>
            <person name="Fan W."/>
            <person name="Lucas W.J."/>
            <person name="Wang X."/>
            <person name="Xie B."/>
            <person name="Ni P."/>
            <person name="Ren Y."/>
            <person name="Zhu H."/>
            <person name="Li J."/>
            <person name="Lin K."/>
            <person name="Jin W."/>
            <person name="Fei Z."/>
            <person name="Li G."/>
            <person name="Staub J."/>
            <person name="Kilian A."/>
            <person name="van der Vossen E.A."/>
            <person name="Wu Y."/>
            <person name="Guo J."/>
            <person name="He J."/>
            <person name="Jia Z."/>
            <person name="Ren Y."/>
            <person name="Tian G."/>
            <person name="Lu Y."/>
            <person name="Ruan J."/>
            <person name="Qian W."/>
            <person name="Wang M."/>
            <person name="Huang Q."/>
            <person name="Li B."/>
            <person name="Xuan Z."/>
            <person name="Cao J."/>
            <person name="Asan"/>
            <person name="Wu Z."/>
            <person name="Zhang J."/>
            <person name="Cai Q."/>
            <person name="Bai Y."/>
            <person name="Zhao B."/>
            <person name="Han Y."/>
            <person name="Li Y."/>
            <person name="Li X."/>
            <person name="Wang S."/>
            <person name="Shi Q."/>
            <person name="Liu S."/>
            <person name="Cho W.K."/>
            <person name="Kim J.Y."/>
            <person name="Xu Y."/>
            <person name="Heller-Uszynska K."/>
            <person name="Miao H."/>
            <person name="Cheng Z."/>
            <person name="Zhang S."/>
            <person name="Wu J."/>
            <person name="Yang Y."/>
            <person name="Kang H."/>
            <person name="Li M."/>
            <person name="Liang H."/>
            <person name="Ren X."/>
            <person name="Shi Z."/>
            <person name="Wen M."/>
            <person name="Jian M."/>
            <person name="Yang H."/>
            <person name="Zhang G."/>
            <person name="Yang Z."/>
            <person name="Chen R."/>
            <person name="Liu S."/>
            <person name="Li J."/>
            <person name="Ma L."/>
            <person name="Liu H."/>
            <person name="Zhou Y."/>
            <person name="Zhao J."/>
            <person name="Fang X."/>
            <person name="Li G."/>
            <person name="Fang L."/>
            <person name="Li Y."/>
            <person name="Liu D."/>
            <person name="Zheng H."/>
            <person name="Zhang Y."/>
            <person name="Qin N."/>
            <person name="Li Z."/>
            <person name="Yang G."/>
            <person name="Yang S."/>
            <person name="Bolund L."/>
            <person name="Kristiansen K."/>
            <person name="Zheng H."/>
            <person name="Li S."/>
            <person name="Zhang X."/>
            <person name="Yang H."/>
            <person name="Wang J."/>
            <person name="Sun R."/>
            <person name="Zhang B."/>
            <person name="Jiang S."/>
            <person name="Wang J."/>
            <person name="Du Y."/>
            <person name="Li S."/>
        </authorList>
    </citation>
    <scope>NUCLEOTIDE SEQUENCE [LARGE SCALE GENOMIC DNA]</scope>
    <source>
        <strain evidence="3">cv. 9930</strain>
    </source>
</reference>
<sequence>MGQPLTIEKLLTLMNKAALNVGGIILNALAIEHFILRHPCKTRTKYPLDEKERLLRHAYGLGYPEANVKFALCRGSRSSPALRVYTAEEVANELGSAKVEYLEPSVEMTSKKKIMVPKLLQWHMKDFADKKLKKLDKKFKVEHKIKEGDQAQQNKELN</sequence>
<proteinExistence type="predicted"/>
<reference evidence="2 3" key="4">
    <citation type="journal article" date="2011" name="BMC Genomics">
        <title>RNA-Seq improves annotation of protein-coding genes in the cucumber genome.</title>
        <authorList>
            <person name="Li Z."/>
            <person name="Zhang Z."/>
            <person name="Yan P."/>
            <person name="Huang S."/>
            <person name="Fei Z."/>
            <person name="Lin K."/>
        </authorList>
    </citation>
    <scope>NUCLEOTIDE SEQUENCE [LARGE SCALE GENOMIC DNA]</scope>
    <source>
        <strain evidence="3">cv. 9930</strain>
    </source>
</reference>
<feature type="domain" description="DUF547" evidence="1">
    <location>
        <begin position="8"/>
        <end position="102"/>
    </location>
</feature>
<dbReference type="Gramene" id="KGN51365">
    <property type="protein sequence ID" value="KGN51365"/>
    <property type="gene ID" value="Csa_5G523100"/>
</dbReference>
<dbReference type="OMA" id="WINTCNI"/>
<evidence type="ECO:0000259" key="1">
    <source>
        <dbReference type="Pfam" id="PF04784"/>
    </source>
</evidence>
<evidence type="ECO:0000313" key="2">
    <source>
        <dbReference type="EMBL" id="KGN51365.1"/>
    </source>
</evidence>
<dbReference type="InterPro" id="IPR006869">
    <property type="entry name" value="DUF547"/>
</dbReference>
<dbReference type="Pfam" id="PF04784">
    <property type="entry name" value="DUF547"/>
    <property type="match status" value="1"/>
</dbReference>
<reference evidence="2 3" key="2">
    <citation type="journal article" date="2009" name="PLoS ONE">
        <title>An integrated genetic and cytogenetic map of the cucumber genome.</title>
        <authorList>
            <person name="Ren Y."/>
            <person name="Zhang Z."/>
            <person name="Liu J."/>
            <person name="Staub J.E."/>
            <person name="Han Y."/>
            <person name="Cheng Z."/>
            <person name="Li X."/>
            <person name="Lu J."/>
            <person name="Miao H."/>
            <person name="Kang H."/>
            <person name="Xie B."/>
            <person name="Gu X."/>
            <person name="Wang X."/>
            <person name="Du Y."/>
            <person name="Jin W."/>
            <person name="Huang S."/>
        </authorList>
    </citation>
    <scope>NUCLEOTIDE SEQUENCE [LARGE SCALE GENOMIC DNA]</scope>
    <source>
        <strain evidence="3">cv. 9930</strain>
    </source>
</reference>
<dbReference type="PANTHER" id="PTHR46248">
    <property type="entry name" value="EXPRESSED PROTEIN"/>
    <property type="match status" value="1"/>
</dbReference>
<dbReference type="EMBL" id="CM002926">
    <property type="protein sequence ID" value="KGN51365.1"/>
    <property type="molecule type" value="Genomic_DNA"/>
</dbReference>
<protein>
    <recommendedName>
        <fullName evidence="1">DUF547 domain-containing protein</fullName>
    </recommendedName>
</protein>
<gene>
    <name evidence="2" type="ORF">Csa_5G523100</name>
</gene>
<dbReference type="PANTHER" id="PTHR46248:SF4">
    <property type="entry name" value="OS01G0147800 PROTEIN"/>
    <property type="match status" value="1"/>
</dbReference>